<dbReference type="RefSeq" id="WP_154359521.1">
    <property type="nucleotide sequence ID" value="NZ_WKJL01000015.1"/>
</dbReference>
<dbReference type="PANTHER" id="PTHR41244">
    <property type="entry name" value="RHAMNAN SYNTHESIS F"/>
    <property type="match status" value="1"/>
</dbReference>
<protein>
    <recommendedName>
        <fullName evidence="4">Glycoside hydrolase family 99-like domain-containing protein</fullName>
    </recommendedName>
</protein>
<evidence type="ECO:0000313" key="2">
    <source>
        <dbReference type="EMBL" id="MRW86257.1"/>
    </source>
</evidence>
<comment type="caution">
    <text evidence="2">The sequence shown here is derived from an EMBL/GenBank/DDBJ whole genome shotgun (WGS) entry which is preliminary data.</text>
</comment>
<evidence type="ECO:0000256" key="1">
    <source>
        <dbReference type="SAM" id="SignalP"/>
    </source>
</evidence>
<reference evidence="2 3" key="1">
    <citation type="submission" date="2019-11" db="EMBL/GenBank/DDBJ databases">
        <title>Novel species isolated from a subtropical stream in China.</title>
        <authorList>
            <person name="Lu H."/>
        </authorList>
    </citation>
    <scope>NUCLEOTIDE SEQUENCE [LARGE SCALE GENOMIC DNA]</scope>
    <source>
        <strain evidence="2 3">FT26W</strain>
    </source>
</reference>
<dbReference type="PANTHER" id="PTHR41244:SF1">
    <property type="entry name" value="GLYCOSYLTRANSFERASE"/>
    <property type="match status" value="1"/>
</dbReference>
<dbReference type="EMBL" id="WKJL01000015">
    <property type="protein sequence ID" value="MRW86257.1"/>
    <property type="molecule type" value="Genomic_DNA"/>
</dbReference>
<proteinExistence type="predicted"/>
<evidence type="ECO:0000313" key="3">
    <source>
        <dbReference type="Proteomes" id="UP000439986"/>
    </source>
</evidence>
<name>A0A844CZL5_9BURK</name>
<dbReference type="Gene3D" id="3.20.20.80">
    <property type="entry name" value="Glycosidases"/>
    <property type="match status" value="1"/>
</dbReference>
<keyword evidence="3" id="KW-1185">Reference proteome</keyword>
<dbReference type="Pfam" id="PF14307">
    <property type="entry name" value="Glyco_tran_WbsX"/>
    <property type="match status" value="1"/>
</dbReference>
<feature type="signal peptide" evidence="1">
    <location>
        <begin position="1"/>
        <end position="28"/>
    </location>
</feature>
<dbReference type="InterPro" id="IPR032719">
    <property type="entry name" value="WbsX"/>
</dbReference>
<keyword evidence="1" id="KW-0732">Signal</keyword>
<evidence type="ECO:0008006" key="4">
    <source>
        <dbReference type="Google" id="ProtNLM"/>
    </source>
</evidence>
<accession>A0A844CZL5</accession>
<dbReference type="AlphaFoldDB" id="A0A844CZL5"/>
<organism evidence="2 3">
    <name type="scientific">Duganella aquatilis</name>
    <dbReference type="NCBI Taxonomy" id="2666082"/>
    <lineage>
        <taxon>Bacteria</taxon>
        <taxon>Pseudomonadati</taxon>
        <taxon>Pseudomonadota</taxon>
        <taxon>Betaproteobacteria</taxon>
        <taxon>Burkholderiales</taxon>
        <taxon>Oxalobacteraceae</taxon>
        <taxon>Telluria group</taxon>
        <taxon>Duganella</taxon>
    </lineage>
</organism>
<feature type="chain" id="PRO_5032855297" description="Glycoside hydrolase family 99-like domain-containing protein" evidence="1">
    <location>
        <begin position="29"/>
        <end position="366"/>
    </location>
</feature>
<dbReference type="Proteomes" id="UP000439986">
    <property type="component" value="Unassembled WGS sequence"/>
</dbReference>
<gene>
    <name evidence="2" type="ORF">GJ698_19475</name>
</gene>
<sequence length="366" mass="41689">MTPAFALVRKAASTLLALSIVGMAPSYAADDFKIGVYYFPGWKDNQLGAPFPMPWEKIKPYPEREPLLGWYREGEIPVMEKQLEWMNQYGIDYVVFDWFWGRDNKSPLDHAINAYLRAKDRHNVQFAVMWTTHSDYVFSLEQLKAMFSFWADRYAFRKEYLKMDGKPVVFIFSAVAFNRNAAKLGMTVAELQALADQIFKDAGLAGVNFIGGVFNGEPGTDHSLKSGYRGFSSYNLHGPVSFRFAGGRQQTRSYDELAQGYSDQWKWMLSHVEGNYVVPMFSGWDRRPWGGSPDPLHDKSIATPDQFEKHLEAARTVMLSAPEKTQKMGVICCWNEFGEGSFIEPTKQSGFSYLEKVKKVFGAQPK</sequence>